<dbReference type="PROSITE" id="PS50110">
    <property type="entry name" value="RESPONSE_REGULATORY"/>
    <property type="match status" value="2"/>
</dbReference>
<dbReference type="InterPro" id="IPR011006">
    <property type="entry name" value="CheY-like_superfamily"/>
</dbReference>
<feature type="modified residue" description="4-aspartylphosphate" evidence="3">
    <location>
        <position position="56"/>
    </location>
</feature>
<dbReference type="FunFam" id="3.20.20.450:FF:000001">
    <property type="entry name" value="Cyclic di-GMP phosphodiesterase yahA"/>
    <property type="match status" value="1"/>
</dbReference>
<dbReference type="InterPro" id="IPR000014">
    <property type="entry name" value="PAS"/>
</dbReference>
<evidence type="ECO:0000256" key="1">
    <source>
        <dbReference type="ARBA" id="ARBA00012282"/>
    </source>
</evidence>
<gene>
    <name evidence="9" type="ORF">GWK36_05260</name>
</gene>
<dbReference type="CDD" id="cd00130">
    <property type="entry name" value="PAS"/>
    <property type="match status" value="1"/>
</dbReference>
<evidence type="ECO:0000259" key="7">
    <source>
        <dbReference type="PROSITE" id="PS50883"/>
    </source>
</evidence>
<dbReference type="InterPro" id="IPR001789">
    <property type="entry name" value="Sig_transdc_resp-reg_receiver"/>
</dbReference>
<dbReference type="InterPro" id="IPR001633">
    <property type="entry name" value="EAL_dom"/>
</dbReference>
<accession>A0A6G7VBN0</accession>
<feature type="domain" description="EAL" evidence="7">
    <location>
        <begin position="588"/>
        <end position="842"/>
    </location>
</feature>
<dbReference type="SMART" id="SM00052">
    <property type="entry name" value="EAL"/>
    <property type="match status" value="1"/>
</dbReference>
<evidence type="ECO:0000259" key="5">
    <source>
        <dbReference type="PROSITE" id="PS50112"/>
    </source>
</evidence>
<dbReference type="SUPFAM" id="SSF55785">
    <property type="entry name" value="PYP-like sensor domain (PAS domain)"/>
    <property type="match status" value="1"/>
</dbReference>
<dbReference type="Pfam" id="PF00990">
    <property type="entry name" value="GGDEF"/>
    <property type="match status" value="1"/>
</dbReference>
<sequence length="851" mass="95021">MNAMRTRLLIVDDVPENLHTLMEILRGDYALLAATSGQQALQLARRLPPPDLILLDIRLPDLDGYAVLQTLKAETATAAIPVILISVLNEPGEESRGLALGAVDYISRPVNADLLRRRIADQLELQRYRQRLGLEISHPVLAPAVHRRPCLLVVDDMPENIHELIEALKDDYAIQVARSGVEAIEQVAGPHTPDLILLDVLMPGMDGYETCRRIKTLPAGNRIPVLFVTVVDAVEHKVRGFALGGADYITKPFDIDEVRARVCTHLELARLRQHLESMVAERTAHLEESEQNYRILAEYSPNWEYWLGPDGQYRYVSPACESISGYRPEDFLADPGLMERLIHPADLEAWREHVHDDQARLSALIFCLQARDGSERWIEHLCQPVYDRNGRFLGRRGSNTDITLRRRMEHRLEFITHRDPLTGLPNRVLLHELLQQAITQAEHSGGGFALLFIDLDDFKTINESLGYNLGDLLILAISRRLQELLPEDTTLARIGGDEFVLILGHQAGQPGVDLLAQDLIDALGKPFAIDGNPIYIGASIGVALYPSDGQDVETLLCNAETALHQAKQQGQRLLRFFSPEMTQRARERLHLEAELRRAITHDELFLVYQPQVNLTTSKLVGMEALVRWRHPERGLIPPNAFIPLAEESGLVVSLGDWVLRAACRQLRAWLDAGLTPPRTAINISAAQLSEDQFVGRIAEQLRLYVLSPQSIEVELTETCVMVDSERSFQSLAELHALGVHLSIDDFGTGYSSLAYLQQIAVNKLKIDLSFVRDVTTNPNNAAIVRAIIALGKSLDLEIIAEGVESPEQADHLRSLGCDSIQGYLISRPLPADEMAAWLRQWPASSEQTGQA</sequence>
<dbReference type="PROSITE" id="PS50887">
    <property type="entry name" value="GGDEF"/>
    <property type="match status" value="1"/>
</dbReference>
<dbReference type="Proteomes" id="UP000502699">
    <property type="component" value="Chromosome"/>
</dbReference>
<feature type="modified residue" description="4-aspartylphosphate" evidence="3">
    <location>
        <position position="199"/>
    </location>
</feature>
<dbReference type="Gene3D" id="3.40.50.2300">
    <property type="match status" value="2"/>
</dbReference>
<evidence type="ECO:0000259" key="8">
    <source>
        <dbReference type="PROSITE" id="PS50887"/>
    </source>
</evidence>
<dbReference type="PANTHER" id="PTHR44757">
    <property type="entry name" value="DIGUANYLATE CYCLASE DGCP"/>
    <property type="match status" value="1"/>
</dbReference>
<dbReference type="InterPro" id="IPR013655">
    <property type="entry name" value="PAS_fold_3"/>
</dbReference>
<feature type="domain" description="Response regulatory" evidence="4">
    <location>
        <begin position="150"/>
        <end position="266"/>
    </location>
</feature>
<dbReference type="Gene3D" id="3.30.450.20">
    <property type="entry name" value="PAS domain"/>
    <property type="match status" value="1"/>
</dbReference>
<dbReference type="Pfam" id="PF00563">
    <property type="entry name" value="EAL"/>
    <property type="match status" value="1"/>
</dbReference>
<feature type="domain" description="PAS" evidence="5">
    <location>
        <begin position="289"/>
        <end position="355"/>
    </location>
</feature>
<feature type="domain" description="Response regulatory" evidence="4">
    <location>
        <begin position="7"/>
        <end position="123"/>
    </location>
</feature>
<dbReference type="Gene3D" id="3.30.70.270">
    <property type="match status" value="1"/>
</dbReference>
<dbReference type="GO" id="GO:0000160">
    <property type="term" value="P:phosphorelay signal transduction system"/>
    <property type="evidence" value="ECO:0007669"/>
    <property type="project" value="InterPro"/>
</dbReference>
<dbReference type="SMART" id="SM00267">
    <property type="entry name" value="GGDEF"/>
    <property type="match status" value="1"/>
</dbReference>
<dbReference type="PROSITE" id="PS50883">
    <property type="entry name" value="EAL"/>
    <property type="match status" value="1"/>
</dbReference>
<evidence type="ECO:0000259" key="4">
    <source>
        <dbReference type="PROSITE" id="PS50110"/>
    </source>
</evidence>
<dbReference type="InterPro" id="IPR052155">
    <property type="entry name" value="Biofilm_reg_signaling"/>
</dbReference>
<dbReference type="InterPro" id="IPR000160">
    <property type="entry name" value="GGDEF_dom"/>
</dbReference>
<evidence type="ECO:0000256" key="3">
    <source>
        <dbReference type="PROSITE-ProRule" id="PRU00169"/>
    </source>
</evidence>
<dbReference type="Pfam" id="PF08447">
    <property type="entry name" value="PAS_3"/>
    <property type="match status" value="1"/>
</dbReference>
<dbReference type="GO" id="GO:0071111">
    <property type="term" value="F:cyclic-guanylate-specific phosphodiesterase activity"/>
    <property type="evidence" value="ECO:0007669"/>
    <property type="project" value="UniProtKB-EC"/>
</dbReference>
<dbReference type="SUPFAM" id="SSF52172">
    <property type="entry name" value="CheY-like"/>
    <property type="match status" value="2"/>
</dbReference>
<dbReference type="InterPro" id="IPR035965">
    <property type="entry name" value="PAS-like_dom_sf"/>
</dbReference>
<dbReference type="EMBL" id="CP048029">
    <property type="protein sequence ID" value="QIK37483.1"/>
    <property type="molecule type" value="Genomic_DNA"/>
</dbReference>
<dbReference type="InterPro" id="IPR043128">
    <property type="entry name" value="Rev_trsase/Diguanyl_cyclase"/>
</dbReference>
<evidence type="ECO:0000256" key="2">
    <source>
        <dbReference type="ARBA" id="ARBA00022636"/>
    </source>
</evidence>
<dbReference type="NCBIfam" id="TIGR00254">
    <property type="entry name" value="GGDEF"/>
    <property type="match status" value="1"/>
</dbReference>
<dbReference type="SUPFAM" id="SSF141868">
    <property type="entry name" value="EAL domain-like"/>
    <property type="match status" value="1"/>
</dbReference>
<evidence type="ECO:0000313" key="10">
    <source>
        <dbReference type="Proteomes" id="UP000502699"/>
    </source>
</evidence>
<keyword evidence="3" id="KW-0597">Phosphoprotein</keyword>
<dbReference type="InterPro" id="IPR035919">
    <property type="entry name" value="EAL_sf"/>
</dbReference>
<dbReference type="InterPro" id="IPR000700">
    <property type="entry name" value="PAS-assoc_C"/>
</dbReference>
<proteinExistence type="predicted"/>
<dbReference type="CDD" id="cd01949">
    <property type="entry name" value="GGDEF"/>
    <property type="match status" value="1"/>
</dbReference>
<keyword evidence="2" id="KW-0973">c-di-GMP</keyword>
<dbReference type="EC" id="3.1.4.52" evidence="1"/>
<dbReference type="RefSeq" id="WP_166270250.1">
    <property type="nucleotide sequence ID" value="NZ_CP048029.1"/>
</dbReference>
<dbReference type="PANTHER" id="PTHR44757:SF2">
    <property type="entry name" value="BIOFILM ARCHITECTURE MAINTENANCE PROTEIN MBAA"/>
    <property type="match status" value="1"/>
</dbReference>
<name>A0A6G7VBN0_9GAMM</name>
<evidence type="ECO:0000259" key="6">
    <source>
        <dbReference type="PROSITE" id="PS50113"/>
    </source>
</evidence>
<evidence type="ECO:0000313" key="9">
    <source>
        <dbReference type="EMBL" id="QIK37483.1"/>
    </source>
</evidence>
<dbReference type="CDD" id="cd01948">
    <property type="entry name" value="EAL"/>
    <property type="match status" value="1"/>
</dbReference>
<dbReference type="NCBIfam" id="TIGR00229">
    <property type="entry name" value="sensory_box"/>
    <property type="match status" value="1"/>
</dbReference>
<feature type="domain" description="GGDEF" evidence="8">
    <location>
        <begin position="446"/>
        <end position="579"/>
    </location>
</feature>
<dbReference type="PROSITE" id="PS50113">
    <property type="entry name" value="PAC"/>
    <property type="match status" value="1"/>
</dbReference>
<organism evidence="9 10">
    <name type="scientific">Caldichromatium japonicum</name>
    <dbReference type="NCBI Taxonomy" id="2699430"/>
    <lineage>
        <taxon>Bacteria</taxon>
        <taxon>Pseudomonadati</taxon>
        <taxon>Pseudomonadota</taxon>
        <taxon>Gammaproteobacteria</taxon>
        <taxon>Chromatiales</taxon>
        <taxon>Chromatiaceae</taxon>
        <taxon>Caldichromatium</taxon>
    </lineage>
</organism>
<dbReference type="AlphaFoldDB" id="A0A6G7VBN0"/>
<protein>
    <recommendedName>
        <fullName evidence="1">cyclic-guanylate-specific phosphodiesterase</fullName>
        <ecNumber evidence="1">3.1.4.52</ecNumber>
    </recommendedName>
</protein>
<dbReference type="PROSITE" id="PS50112">
    <property type="entry name" value="PAS"/>
    <property type="match status" value="1"/>
</dbReference>
<dbReference type="SMART" id="SM00086">
    <property type="entry name" value="PAC"/>
    <property type="match status" value="1"/>
</dbReference>
<dbReference type="InterPro" id="IPR001610">
    <property type="entry name" value="PAC"/>
</dbReference>
<dbReference type="Gene3D" id="3.20.20.450">
    <property type="entry name" value="EAL domain"/>
    <property type="match status" value="1"/>
</dbReference>
<reference evidence="10" key="1">
    <citation type="submission" date="2020-01" db="EMBL/GenBank/DDBJ databases">
        <title>Caldichromatium gen. nov., sp. nov., a thermophilic purple sulfur bacterium member of the family Chromatiaceae isolated from Nakabusa hot spring, Japan.</title>
        <authorList>
            <person name="Saini M.K."/>
            <person name="Hanada S."/>
            <person name="Tank M."/>
        </authorList>
    </citation>
    <scope>NUCLEOTIDE SEQUENCE [LARGE SCALE GENOMIC DNA]</scope>
    <source>
        <strain evidence="10">No.7</strain>
    </source>
</reference>
<dbReference type="SMART" id="SM00091">
    <property type="entry name" value="PAS"/>
    <property type="match status" value="1"/>
</dbReference>
<dbReference type="KEGG" id="cjap:GWK36_05260"/>
<dbReference type="SMART" id="SM00448">
    <property type="entry name" value="REC"/>
    <property type="match status" value="2"/>
</dbReference>
<dbReference type="SUPFAM" id="SSF55073">
    <property type="entry name" value="Nucleotide cyclase"/>
    <property type="match status" value="1"/>
</dbReference>
<feature type="domain" description="PAC" evidence="6">
    <location>
        <begin position="355"/>
        <end position="414"/>
    </location>
</feature>
<dbReference type="InterPro" id="IPR029787">
    <property type="entry name" value="Nucleotide_cyclase"/>
</dbReference>
<dbReference type="Pfam" id="PF00072">
    <property type="entry name" value="Response_reg"/>
    <property type="match status" value="2"/>
</dbReference>
<keyword evidence="10" id="KW-1185">Reference proteome</keyword>